<dbReference type="RefSeq" id="WP_058022575.1">
    <property type="nucleotide sequence ID" value="NZ_CP013189.1"/>
</dbReference>
<dbReference type="STRING" id="1249552.PS2015_2522"/>
<dbReference type="PROSITE" id="PS50983">
    <property type="entry name" value="FE_B12_PBP"/>
    <property type="match status" value="1"/>
</dbReference>
<evidence type="ECO:0000259" key="2">
    <source>
        <dbReference type="PROSITE" id="PS50983"/>
    </source>
</evidence>
<dbReference type="OrthoDB" id="9797736at2"/>
<evidence type="ECO:0000313" key="4">
    <source>
        <dbReference type="Proteomes" id="UP000065641"/>
    </source>
</evidence>
<accession>A0A0S2KGJ3</accession>
<dbReference type="PANTHER" id="PTHR30535:SF4">
    <property type="entry name" value="HEMIN-BINDING PERIPLASMIC PROTEIN HMUT"/>
    <property type="match status" value="1"/>
</dbReference>
<reference evidence="3 4" key="1">
    <citation type="submission" date="2015-11" db="EMBL/GenBank/DDBJ databases">
        <authorList>
            <person name="Zhang Y."/>
            <person name="Guo Z."/>
        </authorList>
    </citation>
    <scope>NUCLEOTIDE SEQUENCE [LARGE SCALE GENOMIC DNA]</scope>
    <source>
        <strain evidence="3 4">KCTC 32221</strain>
    </source>
</reference>
<proteinExistence type="predicted"/>
<dbReference type="KEGG" id="pspi:PS2015_2522"/>
<dbReference type="PATRIC" id="fig|1249552.3.peg.2538"/>
<protein>
    <submittedName>
        <fullName evidence="3">Hemin ABC transporter, periplasmic hemin-binding protein</fullName>
    </submittedName>
</protein>
<evidence type="ECO:0000313" key="3">
    <source>
        <dbReference type="EMBL" id="ALO47156.1"/>
    </source>
</evidence>
<dbReference type="Proteomes" id="UP000065641">
    <property type="component" value="Chromosome"/>
</dbReference>
<dbReference type="InterPro" id="IPR002491">
    <property type="entry name" value="ABC_transptr_periplasmic_BD"/>
</dbReference>
<dbReference type="PANTHER" id="PTHR30535">
    <property type="entry name" value="VITAMIN B12-BINDING PROTEIN"/>
    <property type="match status" value="1"/>
</dbReference>
<dbReference type="AlphaFoldDB" id="A0A0S2KGJ3"/>
<feature type="chain" id="PRO_5006601596" evidence="1">
    <location>
        <begin position="28"/>
        <end position="284"/>
    </location>
</feature>
<dbReference type="InterPro" id="IPR050902">
    <property type="entry name" value="ABC_Transporter_SBP"/>
</dbReference>
<sequence length="284" mass="30083" precursor="true">MRLTDTARTSTLLLICLTTLMLPSIQADTLSADSPQRLISTDAGATEILIALGVADRLVAVDDSSQTFIDHQLPRLGYHRALAAEGLMALSPDLIIGSDTMGPPHVVDALSRARIPLLQLNTPLTVGELASNITTLSAAMGVQESKDLLQELENIQQQLQNDTNNKPLSAAFLLRAEGGKLRMAGSDTAGHAFVELIGASNLADYQGYRSLSPEAVLEMQPDLLLFADTQGGGAAALLADMPVLRFSSAHEKGYLLLVDPNALVGGISLAALDEALRIKNILQP</sequence>
<dbReference type="Gene3D" id="3.40.50.1980">
    <property type="entry name" value="Nitrogenase molybdenum iron protein domain"/>
    <property type="match status" value="2"/>
</dbReference>
<keyword evidence="1" id="KW-0732">Signal</keyword>
<dbReference type="EMBL" id="CP013189">
    <property type="protein sequence ID" value="ALO47156.1"/>
    <property type="molecule type" value="Genomic_DNA"/>
</dbReference>
<keyword evidence="4" id="KW-1185">Reference proteome</keyword>
<evidence type="ECO:0000256" key="1">
    <source>
        <dbReference type="SAM" id="SignalP"/>
    </source>
</evidence>
<feature type="signal peptide" evidence="1">
    <location>
        <begin position="1"/>
        <end position="27"/>
    </location>
</feature>
<feature type="domain" description="Fe/B12 periplasmic-binding" evidence="2">
    <location>
        <begin position="37"/>
        <end position="284"/>
    </location>
</feature>
<dbReference type="Pfam" id="PF01497">
    <property type="entry name" value="Peripla_BP_2"/>
    <property type="match status" value="1"/>
</dbReference>
<gene>
    <name evidence="3" type="ORF">PS2015_2522</name>
</gene>
<dbReference type="SUPFAM" id="SSF53807">
    <property type="entry name" value="Helical backbone' metal receptor"/>
    <property type="match status" value="1"/>
</dbReference>
<name>A0A0S2KGJ3_9GAMM</name>
<organism evidence="3 4">
    <name type="scientific">Pseudohongiella spirulinae</name>
    <dbReference type="NCBI Taxonomy" id="1249552"/>
    <lineage>
        <taxon>Bacteria</taxon>
        <taxon>Pseudomonadati</taxon>
        <taxon>Pseudomonadota</taxon>
        <taxon>Gammaproteobacteria</taxon>
        <taxon>Pseudomonadales</taxon>
        <taxon>Pseudohongiellaceae</taxon>
        <taxon>Pseudohongiella</taxon>
    </lineage>
</organism>